<reference evidence="1" key="1">
    <citation type="submission" date="2022-11" db="EMBL/GenBank/DDBJ databases">
        <authorList>
            <person name="Petersen C."/>
        </authorList>
    </citation>
    <scope>NUCLEOTIDE SEQUENCE</scope>
    <source>
        <strain evidence="1">IBT 22155</strain>
    </source>
</reference>
<comment type="caution">
    <text evidence="1">The sequence shown here is derived from an EMBL/GenBank/DDBJ whole genome shotgun (WGS) entry which is preliminary data.</text>
</comment>
<dbReference type="RefSeq" id="XP_056522553.1">
    <property type="nucleotide sequence ID" value="XM_056665603.1"/>
</dbReference>
<gene>
    <name evidence="1" type="ORF">N7515_004859</name>
</gene>
<dbReference type="EMBL" id="JAPQKL010000004">
    <property type="protein sequence ID" value="KAJ5135581.1"/>
    <property type="molecule type" value="Genomic_DNA"/>
</dbReference>
<protein>
    <submittedName>
        <fullName evidence="1">Non-histone chromosomal protein 6</fullName>
    </submittedName>
</protein>
<dbReference type="Proteomes" id="UP001149079">
    <property type="component" value="Unassembled WGS sequence"/>
</dbReference>
<organism evidence="1 2">
    <name type="scientific">Penicillium bovifimosum</name>
    <dbReference type="NCBI Taxonomy" id="126998"/>
    <lineage>
        <taxon>Eukaryota</taxon>
        <taxon>Fungi</taxon>
        <taxon>Dikarya</taxon>
        <taxon>Ascomycota</taxon>
        <taxon>Pezizomycotina</taxon>
        <taxon>Eurotiomycetes</taxon>
        <taxon>Eurotiomycetidae</taxon>
        <taxon>Eurotiales</taxon>
        <taxon>Aspergillaceae</taxon>
        <taxon>Penicillium</taxon>
    </lineage>
</organism>
<dbReference type="GeneID" id="81404773"/>
<name>A0A9W9H0X7_9EURO</name>
<sequence>MASQLDQPNRACLSLAVWPPSLCYYYGPPPSTLFFSYYLPTLPTPHTNSLPYKKGTTYSHPILYLYQHF</sequence>
<reference evidence="1" key="2">
    <citation type="journal article" date="2023" name="IMA Fungus">
        <title>Comparative genomic study of the Penicillium genus elucidates a diverse pangenome and 15 lateral gene transfer events.</title>
        <authorList>
            <person name="Petersen C."/>
            <person name="Sorensen T."/>
            <person name="Nielsen M.R."/>
            <person name="Sondergaard T.E."/>
            <person name="Sorensen J.L."/>
            <person name="Fitzpatrick D.A."/>
            <person name="Frisvad J.C."/>
            <person name="Nielsen K.L."/>
        </authorList>
    </citation>
    <scope>NUCLEOTIDE SEQUENCE</scope>
    <source>
        <strain evidence="1">IBT 22155</strain>
    </source>
</reference>
<evidence type="ECO:0000313" key="1">
    <source>
        <dbReference type="EMBL" id="KAJ5135581.1"/>
    </source>
</evidence>
<dbReference type="AlphaFoldDB" id="A0A9W9H0X7"/>
<keyword evidence="2" id="KW-1185">Reference proteome</keyword>
<proteinExistence type="predicted"/>
<evidence type="ECO:0000313" key="2">
    <source>
        <dbReference type="Proteomes" id="UP001149079"/>
    </source>
</evidence>
<accession>A0A9W9H0X7</accession>